<feature type="compositionally biased region" description="Basic and acidic residues" evidence="1">
    <location>
        <begin position="608"/>
        <end position="649"/>
    </location>
</feature>
<dbReference type="AlphaFoldDB" id="A0A9N9EH09"/>
<evidence type="ECO:0000259" key="2">
    <source>
        <dbReference type="PROSITE" id="PS50011"/>
    </source>
</evidence>
<feature type="region of interest" description="Disordered" evidence="1">
    <location>
        <begin position="608"/>
        <end position="686"/>
    </location>
</feature>
<dbReference type="GO" id="GO:0005737">
    <property type="term" value="C:cytoplasm"/>
    <property type="evidence" value="ECO:0007669"/>
    <property type="project" value="TreeGrafter"/>
</dbReference>
<dbReference type="InterPro" id="IPR011009">
    <property type="entry name" value="Kinase-like_dom_sf"/>
</dbReference>
<reference evidence="3" key="1">
    <citation type="submission" date="2021-06" db="EMBL/GenBank/DDBJ databases">
        <authorList>
            <person name="Kallberg Y."/>
            <person name="Tangrot J."/>
            <person name="Rosling A."/>
        </authorList>
    </citation>
    <scope>NUCLEOTIDE SEQUENCE</scope>
    <source>
        <strain evidence="3">FL130A</strain>
    </source>
</reference>
<feature type="compositionally biased region" description="Polar residues" evidence="1">
    <location>
        <begin position="673"/>
        <end position="686"/>
    </location>
</feature>
<dbReference type="Gene3D" id="3.80.10.10">
    <property type="entry name" value="Ribonuclease Inhibitor"/>
    <property type="match status" value="1"/>
</dbReference>
<accession>A0A9N9EH09</accession>
<dbReference type="SUPFAM" id="SSF56112">
    <property type="entry name" value="Protein kinase-like (PK-like)"/>
    <property type="match status" value="1"/>
</dbReference>
<dbReference type="Gene3D" id="1.10.287.1490">
    <property type="match status" value="1"/>
</dbReference>
<sequence>RPKENNKDKEENVEEIELETGLINNEENQPEPVVENQELAEVVSTEVNQTEVSNAEESQLMVAAEEEEISKNLETKTPWQEELKGERGKITELDISKKGFGENLDLSDFINLKELNCSDNKLASLNLSNCSQLERVSCFNNQLTNLTLPTNPTNLKKLHLNNNNFPPQDLSFLTGVVNLERLYLGNDNQEKIKQGIYNKFTGSLDYLNGMKKLEYLDISNTDLNEVNIDKLPNSLEEIDYSTKKRPTCKLIPIVLQLEKYFGKYGRCQKCQQPNTKFEVEKDEQGQPKLLAQGGFINDINNNIVKCYGISQNPETKNYVMVMECMKGGNLRQQLQKKYLSLKDKLFKLQIIARGLNSIHSQGLVHRDFHSGNILNKSNKWASNIYVSYQNCFITDLGLCQPVNSQKQEREIFGVWPYVAPEVLQGQPYTQKADIYSFGIIAYELLAQAYPHPDLDGTELALQCAECGKILPGISFEKDGKHFCGTACQDKYTETKSQTEAKAQHFQTQLSQIKKTLTTLNHNITQTESSLQQKRTQLTQTPSDNNLQTEINQLQQQLTAYKSQKQKLETILPKLEQQINSLNSPSENNSEQEQIIQQLEQEIKEINQELGIDDKTDKPTPKKDDKPTKNPKSPKEKDNKSPNHKEDNPKPDPNNNKNPSPSPQPNPHNSPDNSQIQTFQTLHNQTQDLITELEKIEQELEENLTN</sequence>
<dbReference type="EMBL" id="CAJVPS010013621">
    <property type="protein sequence ID" value="CAG8678035.1"/>
    <property type="molecule type" value="Genomic_DNA"/>
</dbReference>
<evidence type="ECO:0000256" key="1">
    <source>
        <dbReference type="SAM" id="MobiDB-lite"/>
    </source>
</evidence>
<dbReference type="OrthoDB" id="2404189at2759"/>
<protein>
    <submittedName>
        <fullName evidence="3">7093_t:CDS:1</fullName>
    </submittedName>
</protein>
<dbReference type="Pfam" id="PF00069">
    <property type="entry name" value="Pkinase"/>
    <property type="match status" value="1"/>
</dbReference>
<dbReference type="Proteomes" id="UP000789508">
    <property type="component" value="Unassembled WGS sequence"/>
</dbReference>
<dbReference type="InterPro" id="IPR032675">
    <property type="entry name" value="LRR_dom_sf"/>
</dbReference>
<dbReference type="PROSITE" id="PS50011">
    <property type="entry name" value="PROTEIN_KINASE_DOM"/>
    <property type="match status" value="1"/>
</dbReference>
<dbReference type="GO" id="GO:0005524">
    <property type="term" value="F:ATP binding"/>
    <property type="evidence" value="ECO:0007669"/>
    <property type="project" value="InterPro"/>
</dbReference>
<dbReference type="GO" id="GO:0007165">
    <property type="term" value="P:signal transduction"/>
    <property type="evidence" value="ECO:0007669"/>
    <property type="project" value="TreeGrafter"/>
</dbReference>
<keyword evidence="4" id="KW-1185">Reference proteome</keyword>
<proteinExistence type="predicted"/>
<organism evidence="3 4">
    <name type="scientific">Ambispora leptoticha</name>
    <dbReference type="NCBI Taxonomy" id="144679"/>
    <lineage>
        <taxon>Eukaryota</taxon>
        <taxon>Fungi</taxon>
        <taxon>Fungi incertae sedis</taxon>
        <taxon>Mucoromycota</taxon>
        <taxon>Glomeromycotina</taxon>
        <taxon>Glomeromycetes</taxon>
        <taxon>Archaeosporales</taxon>
        <taxon>Ambisporaceae</taxon>
        <taxon>Ambispora</taxon>
    </lineage>
</organism>
<dbReference type="InterPro" id="IPR050167">
    <property type="entry name" value="Ser_Thr_protein_kinase"/>
</dbReference>
<dbReference type="GO" id="GO:0004672">
    <property type="term" value="F:protein kinase activity"/>
    <property type="evidence" value="ECO:0007669"/>
    <property type="project" value="InterPro"/>
</dbReference>
<comment type="caution">
    <text evidence="3">The sequence shown here is derived from an EMBL/GenBank/DDBJ whole genome shotgun (WGS) entry which is preliminary data.</text>
</comment>
<dbReference type="PANTHER" id="PTHR23257">
    <property type="entry name" value="SERINE-THREONINE PROTEIN KINASE"/>
    <property type="match status" value="1"/>
</dbReference>
<dbReference type="SUPFAM" id="SSF52058">
    <property type="entry name" value="L domain-like"/>
    <property type="match status" value="1"/>
</dbReference>
<name>A0A9N9EH09_9GLOM</name>
<feature type="domain" description="Protein kinase" evidence="2">
    <location>
        <begin position="186"/>
        <end position="632"/>
    </location>
</feature>
<dbReference type="Gene3D" id="1.10.510.10">
    <property type="entry name" value="Transferase(Phosphotransferase) domain 1"/>
    <property type="match status" value="1"/>
</dbReference>
<dbReference type="InterPro" id="IPR000719">
    <property type="entry name" value="Prot_kinase_dom"/>
</dbReference>
<evidence type="ECO:0000313" key="3">
    <source>
        <dbReference type="EMBL" id="CAG8678035.1"/>
    </source>
</evidence>
<gene>
    <name evidence="3" type="ORF">ALEPTO_LOCUS10776</name>
</gene>
<feature type="non-terminal residue" evidence="3">
    <location>
        <position position="705"/>
    </location>
</feature>
<evidence type="ECO:0000313" key="4">
    <source>
        <dbReference type="Proteomes" id="UP000789508"/>
    </source>
</evidence>